<dbReference type="GO" id="GO:0015074">
    <property type="term" value="P:DNA integration"/>
    <property type="evidence" value="ECO:0007669"/>
    <property type="project" value="InterPro"/>
</dbReference>
<keyword evidence="1" id="KW-0175">Coiled coil</keyword>
<evidence type="ECO:0000313" key="3">
    <source>
        <dbReference type="EMBL" id="XCG49736.1"/>
    </source>
</evidence>
<dbReference type="PANTHER" id="PTHR47515:SF1">
    <property type="entry name" value="BLR2054 PROTEIN"/>
    <property type="match status" value="1"/>
</dbReference>
<dbReference type="InterPro" id="IPR012337">
    <property type="entry name" value="RNaseH-like_sf"/>
</dbReference>
<evidence type="ECO:0000256" key="1">
    <source>
        <dbReference type="SAM" id="Coils"/>
    </source>
</evidence>
<dbReference type="SUPFAM" id="SSF48295">
    <property type="entry name" value="TrpR-like"/>
    <property type="match status" value="1"/>
</dbReference>
<dbReference type="InterPro" id="IPR036397">
    <property type="entry name" value="RNaseH_sf"/>
</dbReference>
<proteinExistence type="predicted"/>
<dbReference type="Pfam" id="PF00665">
    <property type="entry name" value="rve"/>
    <property type="match status" value="1"/>
</dbReference>
<dbReference type="GO" id="GO:0043565">
    <property type="term" value="F:sequence-specific DNA binding"/>
    <property type="evidence" value="ECO:0007669"/>
    <property type="project" value="InterPro"/>
</dbReference>
<dbReference type="AlphaFoldDB" id="A0AAU8CRZ9"/>
<dbReference type="PANTHER" id="PTHR47515">
    <property type="entry name" value="LOW CALCIUM RESPONSE LOCUS PROTEIN T"/>
    <property type="match status" value="1"/>
</dbReference>
<dbReference type="InterPro" id="IPR025948">
    <property type="entry name" value="HTH-like_dom"/>
</dbReference>
<dbReference type="InterPro" id="IPR048020">
    <property type="entry name" value="Transpos_IS3"/>
</dbReference>
<name>A0AAU8CRZ9_9HYPH</name>
<feature type="domain" description="Integrase catalytic" evidence="2">
    <location>
        <begin position="233"/>
        <end position="415"/>
    </location>
</feature>
<dbReference type="InterPro" id="IPR010921">
    <property type="entry name" value="Trp_repressor/repl_initiator"/>
</dbReference>
<dbReference type="GO" id="GO:0006313">
    <property type="term" value="P:DNA transposition"/>
    <property type="evidence" value="ECO:0007669"/>
    <property type="project" value="InterPro"/>
</dbReference>
<gene>
    <name evidence="3" type="ORF">ABVK50_03955</name>
</gene>
<evidence type="ECO:0000259" key="2">
    <source>
        <dbReference type="PROSITE" id="PS50994"/>
    </source>
</evidence>
<dbReference type="RefSeq" id="WP_353642735.1">
    <property type="nucleotide sequence ID" value="NZ_CP159253.1"/>
</dbReference>
<dbReference type="NCBIfam" id="NF033516">
    <property type="entry name" value="transpos_IS3"/>
    <property type="match status" value="1"/>
</dbReference>
<dbReference type="SUPFAM" id="SSF53098">
    <property type="entry name" value="Ribonuclease H-like"/>
    <property type="match status" value="1"/>
</dbReference>
<organism evidence="3">
    <name type="scientific">Mesorhizobium sp. WSM2240</name>
    <dbReference type="NCBI Taxonomy" id="3228851"/>
    <lineage>
        <taxon>Bacteria</taxon>
        <taxon>Pseudomonadati</taxon>
        <taxon>Pseudomonadota</taxon>
        <taxon>Alphaproteobacteria</taxon>
        <taxon>Hyphomicrobiales</taxon>
        <taxon>Phyllobacteriaceae</taxon>
        <taxon>Mesorhizobium</taxon>
    </lineage>
</organism>
<feature type="coiled-coil region" evidence="1">
    <location>
        <begin position="88"/>
        <end position="115"/>
    </location>
</feature>
<sequence>MIMTMTSDPFSPSPRVEVITSVQRRRRWTTAEKVRLVEEAMQPGMSVSYVARRAGIAPSQLFAWKRRMLEGGATAVQADDDVVGAGRVRELEKRVRDLERMLGKKTMEVEILKEALDLGRPQKASVAARLIRPGRFAVKMVADTLGVSRSNLVEQAKKRPLESPATRKPYTKAEDVAVLPAIRRLVDQRPTYGYRRITALLNRERRIQDLPPVNAKRVLRIMQVNGLVLTRHTAYRPARTHDGVVIALRSNIRWCSDHLELKCRNGEIVRVLFVIDACDREIIAWSAVAHAGVSGEMVRDLMVEAVEQRFGDARTPHPVEWLSDNGSAYITRETATTAAALGLRLAFTPVRSPQSNGISEAFVKTLKRDYARNVILPDAETVLALLPKWFDDYNEIHPHSGLRFLSPREFRAKAAGA</sequence>
<dbReference type="InterPro" id="IPR036388">
    <property type="entry name" value="WH-like_DNA-bd_sf"/>
</dbReference>
<dbReference type="InterPro" id="IPR002514">
    <property type="entry name" value="Transposase_8"/>
</dbReference>
<dbReference type="EMBL" id="CP159253">
    <property type="protein sequence ID" value="XCG49736.1"/>
    <property type="molecule type" value="Genomic_DNA"/>
</dbReference>
<dbReference type="PROSITE" id="PS50994">
    <property type="entry name" value="INTEGRASE"/>
    <property type="match status" value="1"/>
</dbReference>
<dbReference type="Pfam" id="PF13276">
    <property type="entry name" value="HTH_21"/>
    <property type="match status" value="1"/>
</dbReference>
<accession>A0AAU8CRZ9</accession>
<dbReference type="Pfam" id="PF01527">
    <property type="entry name" value="HTH_Tnp_1"/>
    <property type="match status" value="1"/>
</dbReference>
<dbReference type="Gene3D" id="3.30.420.10">
    <property type="entry name" value="Ribonuclease H-like superfamily/Ribonuclease H"/>
    <property type="match status" value="1"/>
</dbReference>
<dbReference type="InterPro" id="IPR001584">
    <property type="entry name" value="Integrase_cat-core"/>
</dbReference>
<protein>
    <submittedName>
        <fullName evidence="3">IS3 family transposase</fullName>
    </submittedName>
</protein>
<dbReference type="Gene3D" id="1.10.10.10">
    <property type="entry name" value="Winged helix-like DNA-binding domain superfamily/Winged helix DNA-binding domain"/>
    <property type="match status" value="1"/>
</dbReference>
<dbReference type="GO" id="GO:0004803">
    <property type="term" value="F:transposase activity"/>
    <property type="evidence" value="ECO:0007669"/>
    <property type="project" value="InterPro"/>
</dbReference>
<reference evidence="3" key="1">
    <citation type="submission" date="2024-06" db="EMBL/GenBank/DDBJ databases">
        <title>Mesorhizobium karijinii sp. nov., a symbiont of the iconic Swainsona formosa from arid Australia.</title>
        <authorList>
            <person name="Hill Y.J."/>
            <person name="Watkin E.L.J."/>
            <person name="O'Hara G.W."/>
            <person name="Terpolilli J."/>
            <person name="Tye M.L."/>
            <person name="Kohlmeier M.G."/>
        </authorList>
    </citation>
    <scope>NUCLEOTIDE SEQUENCE</scope>
    <source>
        <strain evidence="3">WSM2240</strain>
    </source>
</reference>